<dbReference type="EMBL" id="JADTFC010000050">
    <property type="protein sequence ID" value="MBG6289481.1"/>
    <property type="molecule type" value="Genomic_DNA"/>
</dbReference>
<accession>A0ABS0KN05</accession>
<reference evidence="2 3" key="1">
    <citation type="submission" date="2020-11" db="EMBL/GenBank/DDBJ databases">
        <title>Enhanced detection system for hospital associated transmission using whole genome sequencing surveillance.</title>
        <authorList>
            <person name="Harrison L.H."/>
            <person name="Van Tyne D."/>
            <person name="Marsh J.W."/>
            <person name="Griffith M.P."/>
            <person name="Snyder D.J."/>
            <person name="Cooper V.S."/>
            <person name="Mustapha M."/>
        </authorList>
    </citation>
    <scope>NUCLEOTIDE SEQUENCE [LARGE SCALE GENOMIC DNA]</scope>
    <source>
        <strain evidence="2 3">PSA00705</strain>
    </source>
</reference>
<evidence type="ECO:0000259" key="1">
    <source>
        <dbReference type="Pfam" id="PF04448"/>
    </source>
</evidence>
<protein>
    <submittedName>
        <fullName evidence="2">DUF551 domain-containing protein</fullName>
    </submittedName>
</protein>
<gene>
    <name evidence="2" type="ORF">I5I61_18665</name>
</gene>
<feature type="domain" description="DUF551" evidence="1">
    <location>
        <begin position="3"/>
        <end position="91"/>
    </location>
</feature>
<evidence type="ECO:0000313" key="3">
    <source>
        <dbReference type="Proteomes" id="UP000608450"/>
    </source>
</evidence>
<dbReference type="Proteomes" id="UP000608450">
    <property type="component" value="Unassembled WGS sequence"/>
</dbReference>
<name>A0ABS0KN05_PSENT</name>
<proteinExistence type="predicted"/>
<keyword evidence="3" id="KW-1185">Reference proteome</keyword>
<sequence length="93" mass="10718">MSEWIRCSEQMPEPGVLVMVYSPPQPGDYPDSVRIDFDVIDPESDGDYWVNHGEHYEHWCCIAKGGDDIEWRGPSEKAPYTHWMPLPEPPEDA</sequence>
<dbReference type="RefSeq" id="WP_196913070.1">
    <property type="nucleotide sequence ID" value="NZ_JADTFC010000050.1"/>
</dbReference>
<dbReference type="Pfam" id="PF04448">
    <property type="entry name" value="DUF551"/>
    <property type="match status" value="1"/>
</dbReference>
<dbReference type="InterPro" id="IPR007539">
    <property type="entry name" value="DUF551"/>
</dbReference>
<comment type="caution">
    <text evidence="2">The sequence shown here is derived from an EMBL/GenBank/DDBJ whole genome shotgun (WGS) entry which is preliminary data.</text>
</comment>
<organism evidence="2 3">
    <name type="scientific">Pseudomonas nitroreducens</name>
    <dbReference type="NCBI Taxonomy" id="46680"/>
    <lineage>
        <taxon>Bacteria</taxon>
        <taxon>Pseudomonadati</taxon>
        <taxon>Pseudomonadota</taxon>
        <taxon>Gammaproteobacteria</taxon>
        <taxon>Pseudomonadales</taxon>
        <taxon>Pseudomonadaceae</taxon>
        <taxon>Pseudomonas</taxon>
    </lineage>
</organism>
<evidence type="ECO:0000313" key="2">
    <source>
        <dbReference type="EMBL" id="MBG6289481.1"/>
    </source>
</evidence>